<reference evidence="1 2" key="1">
    <citation type="submission" date="2022-05" db="EMBL/GenBank/DDBJ databases">
        <authorList>
            <person name="Park J.-S."/>
        </authorList>
    </citation>
    <scope>NUCLEOTIDE SEQUENCE [LARGE SCALE GENOMIC DNA]</scope>
    <source>
        <strain evidence="1 2">2012CJ34-2</strain>
    </source>
</reference>
<name>A0ABT0PLJ5_9GAMM</name>
<evidence type="ECO:0000313" key="1">
    <source>
        <dbReference type="EMBL" id="MCL6272249.1"/>
    </source>
</evidence>
<proteinExistence type="predicted"/>
<dbReference type="Proteomes" id="UP001203338">
    <property type="component" value="Unassembled WGS sequence"/>
</dbReference>
<dbReference type="RefSeq" id="WP_249701938.1">
    <property type="nucleotide sequence ID" value="NZ_JAMFLX010000067.1"/>
</dbReference>
<evidence type="ECO:0000313" key="2">
    <source>
        <dbReference type="Proteomes" id="UP001203338"/>
    </source>
</evidence>
<comment type="caution">
    <text evidence="1">The sequence shown here is derived from an EMBL/GenBank/DDBJ whole genome shotgun (WGS) entry which is preliminary data.</text>
</comment>
<gene>
    <name evidence="1" type="ORF">M3P05_20215</name>
</gene>
<feature type="non-terminal residue" evidence="1">
    <location>
        <position position="1"/>
    </location>
</feature>
<keyword evidence="2" id="KW-1185">Reference proteome</keyword>
<accession>A0ABT0PLJ5</accession>
<organism evidence="1 2">
    <name type="scientific">Parendozoicomonas callyspongiae</name>
    <dbReference type="NCBI Taxonomy" id="2942213"/>
    <lineage>
        <taxon>Bacteria</taxon>
        <taxon>Pseudomonadati</taxon>
        <taxon>Pseudomonadota</taxon>
        <taxon>Gammaproteobacteria</taxon>
        <taxon>Oceanospirillales</taxon>
        <taxon>Endozoicomonadaceae</taxon>
        <taxon>Parendozoicomonas</taxon>
    </lineage>
</organism>
<dbReference type="EMBL" id="JAMFLX010000067">
    <property type="protein sequence ID" value="MCL6272249.1"/>
    <property type="molecule type" value="Genomic_DNA"/>
</dbReference>
<evidence type="ECO:0008006" key="3">
    <source>
        <dbReference type="Google" id="ProtNLM"/>
    </source>
</evidence>
<sequence length="814" mass="94827">SSNEIGTICRMHDFIKWGKPNGTSRVNHTSREYENNLYFFPLKEDFFFNSDNSARLYYIKLEHRKDIRAIVKKTKTNKREYVIKKPFRDFMEAYINIFIEYTGARRRPSAMYQALLYLESSLRCIHNGDNNPLNVNYTTVKHAEDSIHSSKHSNSYKYDILCALNMILSLMGSGYHSKSNSLSNFGFNLVREDFVIKSPKHYITRKAQKYDHTLGRLSIEELLCLVQCFTKSKKILGNNHYTTYISAVSLLPVILSMRISEFTDFREDFLHETGSTYYVRIYRSKIDRHQDIPLTKDMARIAKSVVSHIKEYSQEPRKAISHYLNQAPSNINDISELWIPEKLQPMFDNKYIEVSVVKDIILDRQGDDLDYFYFNFIKRNNFTQYVLLEVNNNSNAILVDRAHIKIPYHHFYRSRLSSFYMEEFIEEKNIKYVTTKKINIKSNFGFIALKSLLKVVDDIEYETIIKKIPIYKPSACILSSELKQHLFKETTSKLASYFPHWPFARSNKATKVSDVLCLEFAAVIGSNKRRRSWWIPKTTQESQVSHAINRKPGNSRYNVPKYEEHGYIFSDLNIKLSNGKYPSIKTNSIRKFHQTNALLAGVNILFLDEMSGRQSGRQSDFYDQRTAKEIISSSIEYFDPNSDFDILGPIYEESKITIVDQQSFIYDNCTPKQVTEIGGCSLDWSLNPCKNFGNCWTCDKHIWQKGDKKRLSNILLQKKSVEQSISLGKEKLSQVVVKNPIQRILTQFEDQLYRINEIINIENDSSISNGAIVTFSSSKNSLSQPDLINNVVDNNDQNDTYKNIYDDSFILEDY</sequence>
<protein>
    <recommendedName>
        <fullName evidence="3">Integrase</fullName>
    </recommendedName>
</protein>